<dbReference type="AlphaFoldDB" id="A0A5D2CS15"/>
<evidence type="ECO:0000313" key="2">
    <source>
        <dbReference type="Proteomes" id="UP000323506"/>
    </source>
</evidence>
<dbReference type="Proteomes" id="UP000323506">
    <property type="component" value="Chromosome D05"/>
</dbReference>
<sequence length="100" mass="11595">MKREDFGNKPNLYKKKKLAKTPIKCGDNDTVIVPLVRTESCKMHQENRMNYTHLGLKVVGIKRMTRLDLGAHVIMTIFDAYGNKYTQYTPLIVLKIFHVN</sequence>
<name>A0A5D2CS15_GOSDA</name>
<evidence type="ECO:0000313" key="1">
    <source>
        <dbReference type="EMBL" id="TYG71410.1"/>
    </source>
</evidence>
<gene>
    <name evidence="1" type="ORF">ES288_D05G393700v1</name>
</gene>
<reference evidence="1 2" key="1">
    <citation type="submission" date="2019-06" db="EMBL/GenBank/DDBJ databases">
        <title>WGS assembly of Gossypium darwinii.</title>
        <authorList>
            <person name="Chen Z.J."/>
            <person name="Sreedasyam A."/>
            <person name="Ando A."/>
            <person name="Song Q."/>
            <person name="De L."/>
            <person name="Hulse-Kemp A."/>
            <person name="Ding M."/>
            <person name="Ye W."/>
            <person name="Kirkbride R."/>
            <person name="Jenkins J."/>
            <person name="Plott C."/>
            <person name="Lovell J."/>
            <person name="Lin Y.-M."/>
            <person name="Vaughn R."/>
            <person name="Liu B."/>
            <person name="Li W."/>
            <person name="Simpson S."/>
            <person name="Scheffler B."/>
            <person name="Saski C."/>
            <person name="Grover C."/>
            <person name="Hu G."/>
            <person name="Conover J."/>
            <person name="Carlson J."/>
            <person name="Shu S."/>
            <person name="Boston L."/>
            <person name="Williams M."/>
            <person name="Peterson D."/>
            <person name="Mcgee K."/>
            <person name="Jones D."/>
            <person name="Wendel J."/>
            <person name="Stelly D."/>
            <person name="Grimwood J."/>
            <person name="Schmutz J."/>
        </authorList>
    </citation>
    <scope>NUCLEOTIDE SEQUENCE [LARGE SCALE GENOMIC DNA]</scope>
    <source>
        <strain evidence="1">1808015.09</strain>
    </source>
</reference>
<proteinExistence type="predicted"/>
<protein>
    <submittedName>
        <fullName evidence="1">Uncharacterized protein</fullName>
    </submittedName>
</protein>
<keyword evidence="2" id="KW-1185">Reference proteome</keyword>
<dbReference type="EMBL" id="CM017705">
    <property type="protein sequence ID" value="TYG71410.1"/>
    <property type="molecule type" value="Genomic_DNA"/>
</dbReference>
<organism evidence="1 2">
    <name type="scientific">Gossypium darwinii</name>
    <name type="common">Darwin's cotton</name>
    <name type="synonym">Gossypium barbadense var. darwinii</name>
    <dbReference type="NCBI Taxonomy" id="34276"/>
    <lineage>
        <taxon>Eukaryota</taxon>
        <taxon>Viridiplantae</taxon>
        <taxon>Streptophyta</taxon>
        <taxon>Embryophyta</taxon>
        <taxon>Tracheophyta</taxon>
        <taxon>Spermatophyta</taxon>
        <taxon>Magnoliopsida</taxon>
        <taxon>eudicotyledons</taxon>
        <taxon>Gunneridae</taxon>
        <taxon>Pentapetalae</taxon>
        <taxon>rosids</taxon>
        <taxon>malvids</taxon>
        <taxon>Malvales</taxon>
        <taxon>Malvaceae</taxon>
        <taxon>Malvoideae</taxon>
        <taxon>Gossypium</taxon>
    </lineage>
</organism>
<accession>A0A5D2CS15</accession>